<feature type="region of interest" description="Disordered" evidence="1">
    <location>
        <begin position="235"/>
        <end position="313"/>
    </location>
</feature>
<comment type="caution">
    <text evidence="2">The sequence shown here is derived from an EMBL/GenBank/DDBJ whole genome shotgun (WGS) entry which is preliminary data.</text>
</comment>
<evidence type="ECO:0000313" key="3">
    <source>
        <dbReference type="Proteomes" id="UP001174909"/>
    </source>
</evidence>
<feature type="compositionally biased region" description="Polar residues" evidence="1">
    <location>
        <begin position="746"/>
        <end position="755"/>
    </location>
</feature>
<feature type="compositionally biased region" description="Low complexity" evidence="1">
    <location>
        <begin position="486"/>
        <end position="504"/>
    </location>
</feature>
<feature type="compositionally biased region" description="Low complexity" evidence="1">
    <location>
        <begin position="647"/>
        <end position="661"/>
    </location>
</feature>
<accession>A0AA35U138</accession>
<feature type="compositionally biased region" description="Polar residues" evidence="1">
    <location>
        <begin position="599"/>
        <end position="629"/>
    </location>
</feature>
<evidence type="ECO:0000256" key="1">
    <source>
        <dbReference type="SAM" id="MobiDB-lite"/>
    </source>
</evidence>
<feature type="compositionally biased region" description="Low complexity" evidence="1">
    <location>
        <begin position="556"/>
        <end position="573"/>
    </location>
</feature>
<feature type="region of interest" description="Disordered" evidence="1">
    <location>
        <begin position="687"/>
        <end position="706"/>
    </location>
</feature>
<proteinExistence type="predicted"/>
<dbReference type="Proteomes" id="UP001174909">
    <property type="component" value="Unassembled WGS sequence"/>
</dbReference>
<feature type="compositionally biased region" description="Low complexity" evidence="1">
    <location>
        <begin position="448"/>
        <end position="470"/>
    </location>
</feature>
<feature type="region of interest" description="Disordered" evidence="1">
    <location>
        <begin position="178"/>
        <end position="214"/>
    </location>
</feature>
<name>A0AA35U138_GEOBA</name>
<dbReference type="AlphaFoldDB" id="A0AA35U138"/>
<feature type="region of interest" description="Disordered" evidence="1">
    <location>
        <begin position="712"/>
        <end position="801"/>
    </location>
</feature>
<organism evidence="2 3">
    <name type="scientific">Geodia barretti</name>
    <name type="common">Barrett's horny sponge</name>
    <dbReference type="NCBI Taxonomy" id="519541"/>
    <lineage>
        <taxon>Eukaryota</taxon>
        <taxon>Metazoa</taxon>
        <taxon>Porifera</taxon>
        <taxon>Demospongiae</taxon>
        <taxon>Heteroscleromorpha</taxon>
        <taxon>Tetractinellida</taxon>
        <taxon>Astrophorina</taxon>
        <taxon>Geodiidae</taxon>
        <taxon>Geodia</taxon>
    </lineage>
</organism>
<feature type="region of interest" description="Disordered" evidence="1">
    <location>
        <begin position="520"/>
        <end position="674"/>
    </location>
</feature>
<feature type="compositionally biased region" description="Polar residues" evidence="1">
    <location>
        <begin position="200"/>
        <end position="213"/>
    </location>
</feature>
<feature type="region of interest" description="Disordered" evidence="1">
    <location>
        <begin position="1"/>
        <end position="26"/>
    </location>
</feature>
<reference evidence="2" key="1">
    <citation type="submission" date="2023-03" db="EMBL/GenBank/DDBJ databases">
        <authorList>
            <person name="Steffen K."/>
            <person name="Cardenas P."/>
        </authorList>
    </citation>
    <scope>NUCLEOTIDE SEQUENCE</scope>
</reference>
<sequence>MRRRPRGRRQVVSQPLPPHLCPGREVGRQRQCRLVFSCSRRAKGRGWGRGGTGESEAMESASAAETGSAEESGSESTLTDSSPEDGGTVSAHSSLPRPWKRRASSSASPSHSNQTGSDKGAFDIFISAAEALNNIVPPEIALHDHNYALAPLNSVDLQGTSGLSLIAAAAAVVSPTLSRSAGSGKFPAVSPVRAPRGRPPNTQRRGSGGSSCKLSPAFLSPAGSSIYVPLTDTTKSSFRSRARSAPSDRPRLQLRAGPSNLRYSISSKSGNPRPILPPASYTRGKDSPGAGQGGSPSLKSMIASRPQHGNPSNAAFETLVNVAVAASPAELPKTTPTQQPTATLSISFQNASLSSAPSTPASEGTYSIDMNQAMINILSLAQLTQGPASSSSATTGKTTQQLLLTPGIGSQASGFLGTIVSQSNHNSATGAGKSPSPSTVNVLIGHLTSGAASPSPSTGSESSTSSRGSPAVPPDPKPLQRPLSGKTSSSSKPPTTVGQSSNEDLSNLNLLSSLVAVVAGSQTTPPHSSHPQHTSTTSTRSNAPNYSFAKTPAPNFSPLTVSSVSTPKSSPFKATNLPVASSSSAKQKENCTRTKIQEKSSPNLSSLMNSDHNPRSSSLRGTAANSSPLDNLARSVVRSSSLTHPQSSLTTTNSSHSHPTLPTVPSPSPSISQQSTLLLYTRSLSLPNSSAVDPSSEEEDHLESATRGISELSKLLGTDTEPLGSSDSTTTSYRNSWADQPLPTASLHTSRTPRGSSKAELGNDSSKYLSGLLESHSSHTHHPQKTGSTNTDVNSSHNLSR</sequence>
<feature type="region of interest" description="Disordered" evidence="1">
    <location>
        <begin position="42"/>
        <end position="117"/>
    </location>
</feature>
<feature type="region of interest" description="Disordered" evidence="1">
    <location>
        <begin position="448"/>
        <end position="504"/>
    </location>
</feature>
<dbReference type="EMBL" id="CASHTH010004482">
    <property type="protein sequence ID" value="CAI8057929.1"/>
    <property type="molecule type" value="Genomic_DNA"/>
</dbReference>
<feature type="compositionally biased region" description="Polar residues" evidence="1">
    <location>
        <begin position="785"/>
        <end position="801"/>
    </location>
</feature>
<protein>
    <submittedName>
        <fullName evidence="2">Uncharacterized protein</fullName>
    </submittedName>
</protein>
<feature type="compositionally biased region" description="Polar residues" evidence="1">
    <location>
        <begin position="723"/>
        <end position="738"/>
    </location>
</feature>
<feature type="compositionally biased region" description="Basic and acidic residues" evidence="1">
    <location>
        <begin position="586"/>
        <end position="598"/>
    </location>
</feature>
<feature type="compositionally biased region" description="Low complexity" evidence="1">
    <location>
        <begin position="236"/>
        <end position="245"/>
    </location>
</feature>
<feature type="compositionally biased region" description="Polar residues" evidence="1">
    <location>
        <begin position="261"/>
        <end position="270"/>
    </location>
</feature>
<feature type="compositionally biased region" description="Low complexity" evidence="1">
    <location>
        <begin position="54"/>
        <end position="77"/>
    </location>
</feature>
<feature type="compositionally biased region" description="Low complexity" evidence="1">
    <location>
        <begin position="521"/>
        <end position="539"/>
    </location>
</feature>
<gene>
    <name evidence="2" type="ORF">GBAR_LOCUS31529</name>
</gene>
<keyword evidence="3" id="KW-1185">Reference proteome</keyword>
<feature type="compositionally biased region" description="Polar residues" evidence="1">
    <location>
        <begin position="637"/>
        <end position="646"/>
    </location>
</feature>
<evidence type="ECO:0000313" key="2">
    <source>
        <dbReference type="EMBL" id="CAI8057929.1"/>
    </source>
</evidence>